<evidence type="ECO:0000313" key="14">
    <source>
        <dbReference type="EMBL" id="PHH64835.1"/>
    </source>
</evidence>
<name>A0A2C5Y5S5_9HYPO</name>
<dbReference type="InterPro" id="IPR015421">
    <property type="entry name" value="PyrdxlP-dep_Trfase_major"/>
</dbReference>
<evidence type="ECO:0000256" key="9">
    <source>
        <dbReference type="ARBA" id="ARBA00023102"/>
    </source>
</evidence>
<evidence type="ECO:0000256" key="2">
    <source>
        <dbReference type="ARBA" id="ARBA00005011"/>
    </source>
</evidence>
<accession>A0A2C5Y5S5</accession>
<evidence type="ECO:0000256" key="6">
    <source>
        <dbReference type="ARBA" id="ARBA00022605"/>
    </source>
</evidence>
<feature type="domain" description="Aminotransferase class I/classII large" evidence="13">
    <location>
        <begin position="36"/>
        <end position="387"/>
    </location>
</feature>
<feature type="compositionally biased region" description="Low complexity" evidence="12">
    <location>
        <begin position="49"/>
        <end position="59"/>
    </location>
</feature>
<organism evidence="14 15">
    <name type="scientific">Ophiocordyceps australis</name>
    <dbReference type="NCBI Taxonomy" id="1399860"/>
    <lineage>
        <taxon>Eukaryota</taxon>
        <taxon>Fungi</taxon>
        <taxon>Dikarya</taxon>
        <taxon>Ascomycota</taxon>
        <taxon>Pezizomycotina</taxon>
        <taxon>Sordariomycetes</taxon>
        <taxon>Hypocreomycetidae</taxon>
        <taxon>Hypocreales</taxon>
        <taxon>Ophiocordycipitaceae</taxon>
        <taxon>Ophiocordyceps</taxon>
    </lineage>
</organism>
<evidence type="ECO:0000256" key="1">
    <source>
        <dbReference type="ARBA" id="ARBA00001933"/>
    </source>
</evidence>
<dbReference type="Gene3D" id="3.90.1150.10">
    <property type="entry name" value="Aspartate Aminotransferase, domain 1"/>
    <property type="match status" value="1"/>
</dbReference>
<keyword evidence="6" id="KW-0028">Amino-acid biosynthesis</keyword>
<reference evidence="14 15" key="1">
    <citation type="submission" date="2017-06" db="EMBL/GenBank/DDBJ databases">
        <title>Ant-infecting Ophiocordyceps genomes reveal a high diversity of potential behavioral manipulation genes and a possible major role for enterotoxins.</title>
        <authorList>
            <person name="De Bekker C."/>
            <person name="Evans H.C."/>
            <person name="Brachmann A."/>
            <person name="Hughes D.P."/>
        </authorList>
    </citation>
    <scope>NUCLEOTIDE SEQUENCE [LARGE SCALE GENOMIC DNA]</scope>
    <source>
        <strain evidence="14 15">Map64</strain>
    </source>
</reference>
<evidence type="ECO:0000256" key="4">
    <source>
        <dbReference type="ARBA" id="ARBA00012748"/>
    </source>
</evidence>
<keyword evidence="8" id="KW-0663">Pyridoxal phosphate</keyword>
<comment type="catalytic activity">
    <reaction evidence="11">
        <text>L-histidinol phosphate + 2-oxoglutarate = 3-(imidazol-4-yl)-2-oxopropyl phosphate + L-glutamate</text>
        <dbReference type="Rhea" id="RHEA:23744"/>
        <dbReference type="ChEBI" id="CHEBI:16810"/>
        <dbReference type="ChEBI" id="CHEBI:29985"/>
        <dbReference type="ChEBI" id="CHEBI:57766"/>
        <dbReference type="ChEBI" id="CHEBI:57980"/>
        <dbReference type="EC" id="2.6.1.9"/>
    </reaction>
</comment>
<dbReference type="PANTHER" id="PTHR42885:SF2">
    <property type="entry name" value="HISTIDINOL-PHOSPHATE AMINOTRANSFERASE"/>
    <property type="match status" value="1"/>
</dbReference>
<feature type="region of interest" description="Disordered" evidence="12">
    <location>
        <begin position="39"/>
        <end position="63"/>
    </location>
</feature>
<dbReference type="Proteomes" id="UP000226192">
    <property type="component" value="Unassembled WGS sequence"/>
</dbReference>
<dbReference type="InterPro" id="IPR015424">
    <property type="entry name" value="PyrdxlP-dep_Trfase"/>
</dbReference>
<keyword evidence="9" id="KW-0368">Histidine biosynthesis</keyword>
<dbReference type="AlphaFoldDB" id="A0A2C5Y5S5"/>
<dbReference type="InterPro" id="IPR005861">
    <property type="entry name" value="HisP_aminotrans"/>
</dbReference>
<dbReference type="InterPro" id="IPR004839">
    <property type="entry name" value="Aminotransferase_I/II_large"/>
</dbReference>
<dbReference type="GO" id="GO:0004400">
    <property type="term" value="F:histidinol-phosphate transaminase activity"/>
    <property type="evidence" value="ECO:0007669"/>
    <property type="project" value="UniProtKB-EC"/>
</dbReference>
<keyword evidence="15" id="KW-1185">Reference proteome</keyword>
<evidence type="ECO:0000256" key="10">
    <source>
        <dbReference type="ARBA" id="ARBA00030262"/>
    </source>
</evidence>
<dbReference type="PROSITE" id="PS00599">
    <property type="entry name" value="AA_TRANSFER_CLASS_2"/>
    <property type="match status" value="1"/>
</dbReference>
<evidence type="ECO:0000256" key="11">
    <source>
        <dbReference type="ARBA" id="ARBA00047481"/>
    </source>
</evidence>
<dbReference type="Pfam" id="PF00155">
    <property type="entry name" value="Aminotran_1_2"/>
    <property type="match status" value="1"/>
</dbReference>
<evidence type="ECO:0000256" key="5">
    <source>
        <dbReference type="ARBA" id="ARBA00022576"/>
    </source>
</evidence>
<dbReference type="GO" id="GO:0030170">
    <property type="term" value="F:pyridoxal phosphate binding"/>
    <property type="evidence" value="ECO:0007669"/>
    <property type="project" value="InterPro"/>
</dbReference>
<dbReference type="PANTHER" id="PTHR42885">
    <property type="entry name" value="HISTIDINOL-PHOSPHATE AMINOTRANSFERASE-RELATED"/>
    <property type="match status" value="1"/>
</dbReference>
<evidence type="ECO:0000256" key="12">
    <source>
        <dbReference type="SAM" id="MobiDB-lite"/>
    </source>
</evidence>
<dbReference type="EC" id="2.6.1.9" evidence="4"/>
<dbReference type="GO" id="GO:0000105">
    <property type="term" value="P:L-histidine biosynthetic process"/>
    <property type="evidence" value="ECO:0007669"/>
    <property type="project" value="UniProtKB-KW"/>
</dbReference>
<protein>
    <recommendedName>
        <fullName evidence="4">histidinol-phosphate transaminase</fullName>
        <ecNumber evidence="4">2.6.1.9</ecNumber>
    </recommendedName>
    <alternativeName>
        <fullName evidence="10">Imidazole acetol-phosphate transaminase</fullName>
    </alternativeName>
</protein>
<dbReference type="HAMAP" id="MF_01023">
    <property type="entry name" value="HisC_aminotrans_2"/>
    <property type="match status" value="1"/>
</dbReference>
<keyword evidence="5" id="KW-0032">Aminotransferase</keyword>
<dbReference type="SUPFAM" id="SSF53383">
    <property type="entry name" value="PLP-dependent transferases"/>
    <property type="match status" value="1"/>
</dbReference>
<dbReference type="CDD" id="cd00609">
    <property type="entry name" value="AAT_like"/>
    <property type="match status" value="1"/>
</dbReference>
<evidence type="ECO:0000259" key="13">
    <source>
        <dbReference type="Pfam" id="PF00155"/>
    </source>
</evidence>
<comment type="caution">
    <text evidence="14">The sequence shown here is derived from an EMBL/GenBank/DDBJ whole genome shotgun (WGS) entry which is preliminary data.</text>
</comment>
<proteinExistence type="inferred from homology"/>
<dbReference type="InterPro" id="IPR015422">
    <property type="entry name" value="PyrdxlP-dep_Trfase_small"/>
</dbReference>
<dbReference type="STRING" id="1399860.A0A2C5Y5S5"/>
<comment type="cofactor">
    <cofactor evidence="1">
        <name>pyridoxal 5'-phosphate</name>
        <dbReference type="ChEBI" id="CHEBI:597326"/>
    </cofactor>
</comment>
<gene>
    <name evidence="14" type="ORF">CDD81_3901</name>
</gene>
<comment type="pathway">
    <text evidence="2">Amino-acid biosynthesis; L-histidine biosynthesis; L-histidine from 5-phospho-alpha-D-ribose 1-diphosphate: step 7/9.</text>
</comment>
<evidence type="ECO:0000256" key="8">
    <source>
        <dbReference type="ARBA" id="ARBA00022898"/>
    </source>
</evidence>
<dbReference type="Gene3D" id="3.40.640.10">
    <property type="entry name" value="Type I PLP-dependent aspartate aminotransferase-like (Major domain)"/>
    <property type="match status" value="1"/>
</dbReference>
<evidence type="ECO:0000313" key="15">
    <source>
        <dbReference type="Proteomes" id="UP000226192"/>
    </source>
</evidence>
<evidence type="ECO:0000256" key="3">
    <source>
        <dbReference type="ARBA" id="ARBA00008392"/>
    </source>
</evidence>
<dbReference type="InterPro" id="IPR001917">
    <property type="entry name" value="Aminotrans_II_pyridoxalP_BS"/>
</dbReference>
<dbReference type="NCBIfam" id="TIGR01141">
    <property type="entry name" value="hisC"/>
    <property type="match status" value="1"/>
</dbReference>
<dbReference type="OrthoDB" id="2015537at2759"/>
<evidence type="ECO:0000256" key="7">
    <source>
        <dbReference type="ARBA" id="ARBA00022679"/>
    </source>
</evidence>
<dbReference type="EMBL" id="NJET01000025">
    <property type="protein sequence ID" value="PHH64835.1"/>
    <property type="molecule type" value="Genomic_DNA"/>
</dbReference>
<comment type="similarity">
    <text evidence="3">Belongs to the class-II pyridoxal-phosphate-dependent aminotransferase family.</text>
</comment>
<sequence>MPPFNLDTCARPNILTLKPYRCARDDYADNGTNILLDANENAHGPSLPPQSLMPSSSSLHRYPDPHQRPLKQLLCNLRNSPASASKPLTPDHLFLGVGSDEAIDALLRCFCVPGKDRILTCPPTYGMYAVSAHINNVAIYPVALCPAPSFALDLPAIDAALDASASSPNPIKLIYLCSPGNPTASLLPRADIEHILAHPSWNGILVLDEAYIDFAPNGSSLAPLVSAYQNLVVMQTLSKAFGMAAIRLGAAFASPPVASLLNNLKAPYNISAPTSALAAAALSPDGLQIMRDNRRQIFDQRDRLLRELPSIPGIGRLRGGTDANFLLYEILGPDGSPNNATAQALYERLADTKGLIVRFRGNEHGCLACLRITVGTSEEVTRLLEALGSQLADIRGKS</sequence>
<keyword evidence="7" id="KW-0808">Transferase</keyword>